<dbReference type="STRING" id="134849.SAMN05443668_104320"/>
<organism evidence="3 4">
    <name type="scientific">Cryptosporangium aurantiacum</name>
    <dbReference type="NCBI Taxonomy" id="134849"/>
    <lineage>
        <taxon>Bacteria</taxon>
        <taxon>Bacillati</taxon>
        <taxon>Actinomycetota</taxon>
        <taxon>Actinomycetes</taxon>
        <taxon>Cryptosporangiales</taxon>
        <taxon>Cryptosporangiaceae</taxon>
        <taxon>Cryptosporangium</taxon>
    </lineage>
</organism>
<feature type="domain" description="DUF8010" evidence="1">
    <location>
        <begin position="9"/>
        <end position="84"/>
    </location>
</feature>
<dbReference type="EMBL" id="FRCS01000004">
    <property type="protein sequence ID" value="SHN26970.1"/>
    <property type="molecule type" value="Genomic_DNA"/>
</dbReference>
<keyword evidence="4" id="KW-1185">Reference proteome</keyword>
<gene>
    <name evidence="3" type="ORF">SAMN05443668_104320</name>
</gene>
<dbReference type="Pfam" id="PF26572">
    <property type="entry name" value="DUF8185"/>
    <property type="match status" value="1"/>
</dbReference>
<protein>
    <submittedName>
        <fullName evidence="3">Uncharacterized protein</fullName>
    </submittedName>
</protein>
<proteinExistence type="predicted"/>
<dbReference type="RefSeq" id="WP_073257877.1">
    <property type="nucleotide sequence ID" value="NZ_FRCS01000004.1"/>
</dbReference>
<reference evidence="3 4" key="1">
    <citation type="submission" date="2016-11" db="EMBL/GenBank/DDBJ databases">
        <authorList>
            <person name="Jaros S."/>
            <person name="Januszkiewicz K."/>
            <person name="Wedrychowicz H."/>
        </authorList>
    </citation>
    <scope>NUCLEOTIDE SEQUENCE [LARGE SCALE GENOMIC DNA]</scope>
    <source>
        <strain evidence="3 4">DSM 46144</strain>
    </source>
</reference>
<evidence type="ECO:0000313" key="4">
    <source>
        <dbReference type="Proteomes" id="UP000184440"/>
    </source>
</evidence>
<feature type="domain" description="DUF8185" evidence="2">
    <location>
        <begin position="96"/>
        <end position="197"/>
    </location>
</feature>
<dbReference type="AlphaFoldDB" id="A0A1M7Q8U4"/>
<name>A0A1M7Q8U4_9ACTN</name>
<dbReference type="InterPro" id="IPR058323">
    <property type="entry name" value="DUF8010"/>
</dbReference>
<dbReference type="InterPro" id="IPR058498">
    <property type="entry name" value="DUF8185"/>
</dbReference>
<dbReference type="OrthoDB" id="5178111at2"/>
<evidence type="ECO:0000259" key="1">
    <source>
        <dbReference type="Pfam" id="PF26035"/>
    </source>
</evidence>
<evidence type="ECO:0000313" key="3">
    <source>
        <dbReference type="EMBL" id="SHN26970.1"/>
    </source>
</evidence>
<sequence length="202" mass="21636">MTDPAVSVDHRRDMGVFLARVIRLDAAALVRVRPAGPARLTLWAQLPFDVLAARSVAGSWPDDVTVAAADLLETVSGAATLVLPRRRDTDWRGSLPPERGWQPLDSVPADVVRDLITAGQQAFRTIGSRAAGESLLDHETLRVRGDTAGAPEIAVPFRLLLGLARMAFLGDGPVAVAVSGPWLRLAATHGVVYRRRSTALLV</sequence>
<accession>A0A1M7Q8U4</accession>
<dbReference type="Proteomes" id="UP000184440">
    <property type="component" value="Unassembled WGS sequence"/>
</dbReference>
<evidence type="ECO:0000259" key="2">
    <source>
        <dbReference type="Pfam" id="PF26572"/>
    </source>
</evidence>
<dbReference type="Pfam" id="PF26035">
    <property type="entry name" value="DUF8010"/>
    <property type="match status" value="1"/>
</dbReference>